<proteinExistence type="predicted"/>
<name>A0ACB9H8A1_CICIN</name>
<protein>
    <submittedName>
        <fullName evidence="1">Uncharacterized protein</fullName>
    </submittedName>
</protein>
<sequence>MLHRHGLGGVKNTNQARNQAIDPLSSLYFVGRTRGGGVSTESTSSSRYTYFTEQPSRCLSDLWMKTAVDDGYDCRVKNELVTEELGMNLDNVELEMLGSFEKVFLFQKAALYKCNIAGNPAVVTRLVDSMTDNLRATRAEATDVGNAVLDGNFFFPVETLVKWIVETKLSTNRTNTMNNYGVVLDNF</sequence>
<reference evidence="2" key="1">
    <citation type="journal article" date="2022" name="Mol. Ecol. Resour.">
        <title>The genomes of chicory, endive, great burdock and yacon provide insights into Asteraceae palaeo-polyploidization history and plant inulin production.</title>
        <authorList>
            <person name="Fan W."/>
            <person name="Wang S."/>
            <person name="Wang H."/>
            <person name="Wang A."/>
            <person name="Jiang F."/>
            <person name="Liu H."/>
            <person name="Zhao H."/>
            <person name="Xu D."/>
            <person name="Zhang Y."/>
        </authorList>
    </citation>
    <scope>NUCLEOTIDE SEQUENCE [LARGE SCALE GENOMIC DNA]</scope>
    <source>
        <strain evidence="2">cv. Punajuju</strain>
    </source>
</reference>
<reference evidence="1 2" key="2">
    <citation type="journal article" date="2022" name="Mol. Ecol. Resour.">
        <title>The genomes of chicory, endive, great burdock and yacon provide insights into Asteraceae paleo-polyploidization history and plant inulin production.</title>
        <authorList>
            <person name="Fan W."/>
            <person name="Wang S."/>
            <person name="Wang H."/>
            <person name="Wang A."/>
            <person name="Jiang F."/>
            <person name="Liu H."/>
            <person name="Zhao H."/>
            <person name="Xu D."/>
            <person name="Zhang Y."/>
        </authorList>
    </citation>
    <scope>NUCLEOTIDE SEQUENCE [LARGE SCALE GENOMIC DNA]</scope>
    <source>
        <strain evidence="2">cv. Punajuju</strain>
        <tissue evidence="1">Leaves</tissue>
    </source>
</reference>
<dbReference type="EMBL" id="CM042009">
    <property type="protein sequence ID" value="KAI3791560.1"/>
    <property type="molecule type" value="Genomic_DNA"/>
</dbReference>
<dbReference type="Proteomes" id="UP001055811">
    <property type="component" value="Linkage Group LG01"/>
</dbReference>
<evidence type="ECO:0000313" key="1">
    <source>
        <dbReference type="EMBL" id="KAI3791560.1"/>
    </source>
</evidence>
<comment type="caution">
    <text evidence="1">The sequence shown here is derived from an EMBL/GenBank/DDBJ whole genome shotgun (WGS) entry which is preliminary data.</text>
</comment>
<accession>A0ACB9H8A1</accession>
<gene>
    <name evidence="1" type="ORF">L2E82_05379</name>
</gene>
<organism evidence="1 2">
    <name type="scientific">Cichorium intybus</name>
    <name type="common">Chicory</name>
    <dbReference type="NCBI Taxonomy" id="13427"/>
    <lineage>
        <taxon>Eukaryota</taxon>
        <taxon>Viridiplantae</taxon>
        <taxon>Streptophyta</taxon>
        <taxon>Embryophyta</taxon>
        <taxon>Tracheophyta</taxon>
        <taxon>Spermatophyta</taxon>
        <taxon>Magnoliopsida</taxon>
        <taxon>eudicotyledons</taxon>
        <taxon>Gunneridae</taxon>
        <taxon>Pentapetalae</taxon>
        <taxon>asterids</taxon>
        <taxon>campanulids</taxon>
        <taxon>Asterales</taxon>
        <taxon>Asteraceae</taxon>
        <taxon>Cichorioideae</taxon>
        <taxon>Cichorieae</taxon>
        <taxon>Cichoriinae</taxon>
        <taxon>Cichorium</taxon>
    </lineage>
</organism>
<keyword evidence="2" id="KW-1185">Reference proteome</keyword>
<evidence type="ECO:0000313" key="2">
    <source>
        <dbReference type="Proteomes" id="UP001055811"/>
    </source>
</evidence>